<dbReference type="AlphaFoldDB" id="E9EA19"/>
<keyword evidence="2" id="KW-1185">Reference proteome</keyword>
<proteinExistence type="predicted"/>
<name>E9EA19_METAQ</name>
<sequence>MHKNINKPIILVGHNLGGILIQGALIFSSQISDEKDEYAIHLSTAGVVFLAVPYLECEYPEDPSSSLPGTLEKIVRHLRGDDGAILENLTCRAGTL</sequence>
<dbReference type="GeneID" id="19251028"/>
<reference evidence="1 2" key="1">
    <citation type="journal article" date="2011" name="PLoS Genet.">
        <title>Genome sequencing and comparative transcriptomics of the model entomopathogenic fungi Metarhizium anisopliae and M. acridum.</title>
        <authorList>
            <person name="Gao Q."/>
            <person name="Jin K."/>
            <person name="Ying S.H."/>
            <person name="Zhang Y."/>
            <person name="Xiao G."/>
            <person name="Shang Y."/>
            <person name="Duan Z."/>
            <person name="Hu X."/>
            <person name="Xie X.Q."/>
            <person name="Zhou G."/>
            <person name="Peng G."/>
            <person name="Luo Z."/>
            <person name="Huang W."/>
            <person name="Wang B."/>
            <person name="Fang W."/>
            <person name="Wang S."/>
            <person name="Zhong Y."/>
            <person name="Ma L.J."/>
            <person name="St Leger R.J."/>
            <person name="Zhao G.P."/>
            <person name="Pei Y."/>
            <person name="Feng M.G."/>
            <person name="Xia Y."/>
            <person name="Wang C."/>
        </authorList>
    </citation>
    <scope>NUCLEOTIDE SEQUENCE [LARGE SCALE GENOMIC DNA]</scope>
    <source>
        <strain evidence="1 2">CQMa 102</strain>
    </source>
</reference>
<accession>E9EA19</accession>
<gene>
    <name evidence="1" type="ORF">MAC_06717</name>
</gene>
<evidence type="ECO:0000313" key="1">
    <source>
        <dbReference type="EMBL" id="EFY87269.1"/>
    </source>
</evidence>
<protein>
    <submittedName>
        <fullName evidence="1">Uncharacterized protein</fullName>
    </submittedName>
</protein>
<dbReference type="KEGG" id="maw:19251028"/>
<dbReference type="HOGENOM" id="CLU_2360171_0_0_1"/>
<dbReference type="Proteomes" id="UP000002499">
    <property type="component" value="Unassembled WGS sequence"/>
</dbReference>
<evidence type="ECO:0000313" key="2">
    <source>
        <dbReference type="Proteomes" id="UP000002499"/>
    </source>
</evidence>
<organism evidence="2">
    <name type="scientific">Metarhizium acridum (strain CQMa 102)</name>
    <dbReference type="NCBI Taxonomy" id="655827"/>
    <lineage>
        <taxon>Eukaryota</taxon>
        <taxon>Fungi</taxon>
        <taxon>Dikarya</taxon>
        <taxon>Ascomycota</taxon>
        <taxon>Pezizomycotina</taxon>
        <taxon>Sordariomycetes</taxon>
        <taxon>Hypocreomycetidae</taxon>
        <taxon>Hypocreales</taxon>
        <taxon>Clavicipitaceae</taxon>
        <taxon>Metarhizium</taxon>
    </lineage>
</organism>
<dbReference type="InParanoid" id="E9EA19"/>
<dbReference type="OrthoDB" id="626167at2759"/>
<dbReference type="EMBL" id="GL698530">
    <property type="protein sequence ID" value="EFY87269.1"/>
    <property type="molecule type" value="Genomic_DNA"/>
</dbReference>